<evidence type="ECO:0000256" key="4">
    <source>
        <dbReference type="ARBA" id="ARBA00023040"/>
    </source>
</evidence>
<gene>
    <name evidence="11" type="primary">LOC109089465</name>
</gene>
<comment type="subcellular location">
    <subcellularLocation>
        <location evidence="1">Membrane</location>
        <topology evidence="1">Multi-pass membrane protein</topology>
    </subcellularLocation>
</comment>
<protein>
    <submittedName>
        <fullName evidence="11">Proteinase-activated receptor 1-like</fullName>
    </submittedName>
</protein>
<evidence type="ECO:0000256" key="2">
    <source>
        <dbReference type="ARBA" id="ARBA00022692"/>
    </source>
</evidence>
<dbReference type="KEGG" id="ccar:109089465"/>
<dbReference type="InterPro" id="IPR000276">
    <property type="entry name" value="GPCR_Rhodpsn"/>
</dbReference>
<dbReference type="Proteomes" id="UP001155660">
    <property type="component" value="Unplaced"/>
</dbReference>
<evidence type="ECO:0000256" key="9">
    <source>
        <dbReference type="SAM" id="Phobius"/>
    </source>
</evidence>
<dbReference type="PROSITE" id="PS50262">
    <property type="entry name" value="G_PROTEIN_RECEP_F1_2"/>
    <property type="match status" value="1"/>
</dbReference>
<dbReference type="GO" id="GO:0030194">
    <property type="term" value="P:positive regulation of blood coagulation"/>
    <property type="evidence" value="ECO:0007669"/>
    <property type="project" value="TreeGrafter"/>
</dbReference>
<dbReference type="PANTHER" id="PTHR24232">
    <property type="entry name" value="G-PROTEIN COUPLED RECEPTOR"/>
    <property type="match status" value="1"/>
</dbReference>
<sequence>MPSIYIFIILVSLPLNGLAMVTFTCRIREKKPAVIYMSHLACVDLLFILLLPLKIHYELNASNWVFGEAACRLLSAAHYGNMYC</sequence>
<dbReference type="AlphaFoldDB" id="A0A9Q9XZ33"/>
<name>A0A9Q9XZ33_CYPCA</name>
<keyword evidence="2 9" id="KW-0812">Transmembrane</keyword>
<dbReference type="PANTHER" id="PTHR24232:SF20">
    <property type="entry name" value="PROTEINASE-ACTIVATED RECEPTOR 1"/>
    <property type="match status" value="1"/>
</dbReference>
<evidence type="ECO:0000256" key="8">
    <source>
        <dbReference type="ARBA" id="ARBA00023224"/>
    </source>
</evidence>
<evidence type="ECO:0000256" key="5">
    <source>
        <dbReference type="ARBA" id="ARBA00023136"/>
    </source>
</evidence>
<keyword evidence="7" id="KW-0325">Glycoprotein</keyword>
<proteinExistence type="predicted"/>
<evidence type="ECO:0000256" key="7">
    <source>
        <dbReference type="ARBA" id="ARBA00023180"/>
    </source>
</evidence>
<dbReference type="GO" id="GO:0007200">
    <property type="term" value="P:phospholipase C-activating G protein-coupled receptor signaling pathway"/>
    <property type="evidence" value="ECO:0007669"/>
    <property type="project" value="TreeGrafter"/>
</dbReference>
<organism evidence="11">
    <name type="scientific">Cyprinus carpio</name>
    <name type="common">Common carp</name>
    <dbReference type="NCBI Taxonomy" id="7962"/>
    <lineage>
        <taxon>Eukaryota</taxon>
        <taxon>Metazoa</taxon>
        <taxon>Chordata</taxon>
        <taxon>Craniata</taxon>
        <taxon>Vertebrata</taxon>
        <taxon>Euteleostomi</taxon>
        <taxon>Actinopterygii</taxon>
        <taxon>Neopterygii</taxon>
        <taxon>Teleostei</taxon>
        <taxon>Ostariophysi</taxon>
        <taxon>Cypriniformes</taxon>
        <taxon>Cyprinidae</taxon>
        <taxon>Cyprininae</taxon>
        <taxon>Cyprinus</taxon>
    </lineage>
</organism>
<evidence type="ECO:0000256" key="1">
    <source>
        <dbReference type="ARBA" id="ARBA00004141"/>
    </source>
</evidence>
<keyword evidence="4" id="KW-0297">G-protein coupled receptor</keyword>
<feature type="domain" description="G-protein coupled receptors family 1 profile" evidence="10">
    <location>
        <begin position="15"/>
        <end position="84"/>
    </location>
</feature>
<keyword evidence="3 9" id="KW-1133">Transmembrane helix</keyword>
<evidence type="ECO:0000256" key="3">
    <source>
        <dbReference type="ARBA" id="ARBA00022989"/>
    </source>
</evidence>
<keyword evidence="8" id="KW-0807">Transducer</keyword>
<dbReference type="Pfam" id="PF00001">
    <property type="entry name" value="7tm_1"/>
    <property type="match status" value="1"/>
</dbReference>
<dbReference type="GeneID" id="109089465"/>
<keyword evidence="6" id="KW-0675">Receptor</keyword>
<reference evidence="11" key="1">
    <citation type="submission" date="2025-08" db="UniProtKB">
        <authorList>
            <consortium name="RefSeq"/>
        </authorList>
    </citation>
    <scope>IDENTIFICATION</scope>
    <source>
        <tissue evidence="11">Muscle</tissue>
    </source>
</reference>
<dbReference type="GO" id="GO:0035025">
    <property type="term" value="P:positive regulation of Rho protein signal transduction"/>
    <property type="evidence" value="ECO:0007669"/>
    <property type="project" value="TreeGrafter"/>
</dbReference>
<dbReference type="GO" id="GO:0015057">
    <property type="term" value="F:thrombin-activated receptor activity"/>
    <property type="evidence" value="ECO:0007669"/>
    <property type="project" value="TreeGrafter"/>
</dbReference>
<dbReference type="GO" id="GO:0005886">
    <property type="term" value="C:plasma membrane"/>
    <property type="evidence" value="ECO:0007669"/>
    <property type="project" value="TreeGrafter"/>
</dbReference>
<dbReference type="InterPro" id="IPR017452">
    <property type="entry name" value="GPCR_Rhodpsn_7TM"/>
</dbReference>
<evidence type="ECO:0000259" key="10">
    <source>
        <dbReference type="PROSITE" id="PS50262"/>
    </source>
</evidence>
<accession>A0A9Q9XZ33</accession>
<dbReference type="SUPFAM" id="SSF81321">
    <property type="entry name" value="Family A G protein-coupled receptor-like"/>
    <property type="match status" value="1"/>
</dbReference>
<dbReference type="RefSeq" id="XP_042610665.1">
    <property type="nucleotide sequence ID" value="XM_042754731.1"/>
</dbReference>
<keyword evidence="5 9" id="KW-0472">Membrane</keyword>
<feature type="transmembrane region" description="Helical" evidence="9">
    <location>
        <begin position="6"/>
        <end position="27"/>
    </location>
</feature>
<evidence type="ECO:0000313" key="11">
    <source>
        <dbReference type="RefSeq" id="XP_042610665.1"/>
    </source>
</evidence>
<evidence type="ECO:0000256" key="6">
    <source>
        <dbReference type="ARBA" id="ARBA00023170"/>
    </source>
</evidence>
<feature type="transmembrane region" description="Helical" evidence="9">
    <location>
        <begin position="34"/>
        <end position="53"/>
    </location>
</feature>